<dbReference type="InterPro" id="IPR029044">
    <property type="entry name" value="Nucleotide-diphossugar_trans"/>
</dbReference>
<keyword evidence="4" id="KW-1185">Reference proteome</keyword>
<dbReference type="Proteomes" id="UP000019141">
    <property type="component" value="Unassembled WGS sequence"/>
</dbReference>
<dbReference type="EMBL" id="AZHW01001492">
    <property type="protein sequence ID" value="ETW92410.1"/>
    <property type="molecule type" value="Genomic_DNA"/>
</dbReference>
<organism evidence="3 4">
    <name type="scientific">Entotheonella factor</name>
    <dbReference type="NCBI Taxonomy" id="1429438"/>
    <lineage>
        <taxon>Bacteria</taxon>
        <taxon>Pseudomonadati</taxon>
        <taxon>Nitrospinota/Tectimicrobiota group</taxon>
        <taxon>Candidatus Tectimicrobiota</taxon>
        <taxon>Candidatus Entotheonellia</taxon>
        <taxon>Candidatus Entotheonellales</taxon>
        <taxon>Candidatus Entotheonellaceae</taxon>
        <taxon>Candidatus Entotheonella</taxon>
    </lineage>
</organism>
<feature type="transmembrane region" description="Helical" evidence="1">
    <location>
        <begin position="246"/>
        <end position="267"/>
    </location>
</feature>
<dbReference type="PANTHER" id="PTHR48090">
    <property type="entry name" value="UNDECAPRENYL-PHOSPHATE 4-DEOXY-4-FORMAMIDO-L-ARABINOSE TRANSFERASE-RELATED"/>
    <property type="match status" value="1"/>
</dbReference>
<feature type="transmembrane region" description="Helical" evidence="1">
    <location>
        <begin position="212"/>
        <end position="234"/>
    </location>
</feature>
<evidence type="ECO:0000313" key="4">
    <source>
        <dbReference type="Proteomes" id="UP000019141"/>
    </source>
</evidence>
<sequence>STDRTSEVVISHSSYTCNRTVLLQHAANQGVGSAIITGYKYAVSHGISLTAVMAGDGQMDPDDLPGLIEPIIAGEADYTKGNRLFRGESWQLIPHYRYLGNAALSLLTKIASGYWHIADSQSGYTVISNKALQELNLDRIYKRYGMPNDILIALNINNFRVKDVSIRPIYNIGEVSGIRLKKVIPTISLLLLKGFCRRLIGKYIIRDFHPLVFFYGMGLTILPSGLLFGAYLLTYRMFWGSVASTSALFASFLIISGMQSLFFAMWFDMDYNNKLR</sequence>
<keyword evidence="1" id="KW-1133">Transmembrane helix</keyword>
<dbReference type="PANTHER" id="PTHR48090:SF7">
    <property type="entry name" value="RFBJ PROTEIN"/>
    <property type="match status" value="1"/>
</dbReference>
<dbReference type="AlphaFoldDB" id="W4L415"/>
<feature type="non-terminal residue" evidence="3">
    <location>
        <position position="1"/>
    </location>
</feature>
<dbReference type="SUPFAM" id="SSF53448">
    <property type="entry name" value="Nucleotide-diphospho-sugar transferases"/>
    <property type="match status" value="1"/>
</dbReference>
<keyword evidence="1" id="KW-0812">Transmembrane</keyword>
<evidence type="ECO:0000313" key="3">
    <source>
        <dbReference type="EMBL" id="ETW92410.1"/>
    </source>
</evidence>
<dbReference type="CDD" id="cd04179">
    <property type="entry name" value="DPM_DPG-synthase_like"/>
    <property type="match status" value="1"/>
</dbReference>
<dbReference type="InterPro" id="IPR001173">
    <property type="entry name" value="Glyco_trans_2-like"/>
</dbReference>
<reference evidence="3 4" key="1">
    <citation type="journal article" date="2014" name="Nature">
        <title>An environmental bacterial taxon with a large and distinct metabolic repertoire.</title>
        <authorList>
            <person name="Wilson M.C."/>
            <person name="Mori T."/>
            <person name="Ruckert C."/>
            <person name="Uria A.R."/>
            <person name="Helf M.J."/>
            <person name="Takada K."/>
            <person name="Gernert C."/>
            <person name="Steffens U.A."/>
            <person name="Heycke N."/>
            <person name="Schmitt S."/>
            <person name="Rinke C."/>
            <person name="Helfrich E.J."/>
            <person name="Brachmann A.O."/>
            <person name="Gurgui C."/>
            <person name="Wakimoto T."/>
            <person name="Kracht M."/>
            <person name="Crusemann M."/>
            <person name="Hentschel U."/>
            <person name="Abe I."/>
            <person name="Matsunaga S."/>
            <person name="Kalinowski J."/>
            <person name="Takeyama H."/>
            <person name="Piel J."/>
        </authorList>
    </citation>
    <scope>NUCLEOTIDE SEQUENCE [LARGE SCALE GENOMIC DNA]</scope>
    <source>
        <strain evidence="4">TSY1</strain>
    </source>
</reference>
<dbReference type="Gene3D" id="3.90.550.10">
    <property type="entry name" value="Spore Coat Polysaccharide Biosynthesis Protein SpsA, Chain A"/>
    <property type="match status" value="1"/>
</dbReference>
<accession>W4L415</accession>
<dbReference type="InterPro" id="IPR050256">
    <property type="entry name" value="Glycosyltransferase_2"/>
</dbReference>
<name>W4L415_ENTF1</name>
<protein>
    <submittedName>
        <fullName evidence="3">Ribonuclease BN</fullName>
    </submittedName>
</protein>
<feature type="domain" description="Glycosyltransferase 2-like" evidence="2">
    <location>
        <begin position="1"/>
        <end position="134"/>
    </location>
</feature>
<evidence type="ECO:0000256" key="1">
    <source>
        <dbReference type="SAM" id="Phobius"/>
    </source>
</evidence>
<dbReference type="Pfam" id="PF00535">
    <property type="entry name" value="Glycos_transf_2"/>
    <property type="match status" value="1"/>
</dbReference>
<gene>
    <name evidence="3" type="ORF">ETSY1_43730</name>
</gene>
<keyword evidence="1" id="KW-0472">Membrane</keyword>
<dbReference type="HOGENOM" id="CLU_1006461_0_0_7"/>
<proteinExistence type="predicted"/>
<evidence type="ECO:0000259" key="2">
    <source>
        <dbReference type="Pfam" id="PF00535"/>
    </source>
</evidence>
<comment type="caution">
    <text evidence="3">The sequence shown here is derived from an EMBL/GenBank/DDBJ whole genome shotgun (WGS) entry which is preliminary data.</text>
</comment>